<comment type="caution">
    <text evidence="1">The sequence shown here is derived from an EMBL/GenBank/DDBJ whole genome shotgun (WGS) entry which is preliminary data.</text>
</comment>
<sequence>MAPMPAETAPIIPDFLSYRGSPSAALGELAGASTHVELLQKAHSLWCGPDCPEDLSCGFLHDVRDESKTRVASPTLASVRAARPRYNKDTARLFTLMDGDGFDAGVPMMPGVNVWPIFRQILGRVDSLRASGGLLHCDYTDWT</sequence>
<evidence type="ECO:0000313" key="2">
    <source>
        <dbReference type="Proteomes" id="UP000557566"/>
    </source>
</evidence>
<evidence type="ECO:0000313" key="1">
    <source>
        <dbReference type="EMBL" id="KAF4505793.1"/>
    </source>
</evidence>
<accession>A0A8H4PLH1</accession>
<dbReference type="EMBL" id="JAAVMX010000008">
    <property type="protein sequence ID" value="KAF4505793.1"/>
    <property type="molecule type" value="Genomic_DNA"/>
</dbReference>
<organism evidence="1 2">
    <name type="scientific">Ophiocordyceps sinensis</name>
    <dbReference type="NCBI Taxonomy" id="72228"/>
    <lineage>
        <taxon>Eukaryota</taxon>
        <taxon>Fungi</taxon>
        <taxon>Dikarya</taxon>
        <taxon>Ascomycota</taxon>
        <taxon>Pezizomycotina</taxon>
        <taxon>Sordariomycetes</taxon>
        <taxon>Hypocreomycetidae</taxon>
        <taxon>Hypocreales</taxon>
        <taxon>Ophiocordycipitaceae</taxon>
        <taxon>Ophiocordyceps</taxon>
    </lineage>
</organism>
<protein>
    <submittedName>
        <fullName evidence="1">Uncharacterized protein</fullName>
    </submittedName>
</protein>
<dbReference type="AlphaFoldDB" id="A0A8H4PLH1"/>
<name>A0A8H4PLH1_9HYPO</name>
<reference evidence="1 2" key="1">
    <citation type="journal article" date="2020" name="Genome Biol. Evol.">
        <title>A new high-quality draft genome assembly of the Chinese cordyceps Ophiocordyceps sinensis.</title>
        <authorList>
            <person name="Shu R."/>
            <person name="Zhang J."/>
            <person name="Meng Q."/>
            <person name="Zhang H."/>
            <person name="Zhou G."/>
            <person name="Li M."/>
            <person name="Wu P."/>
            <person name="Zhao Y."/>
            <person name="Chen C."/>
            <person name="Qin Q."/>
        </authorList>
    </citation>
    <scope>NUCLEOTIDE SEQUENCE [LARGE SCALE GENOMIC DNA]</scope>
    <source>
        <strain evidence="1 2">IOZ07</strain>
    </source>
</reference>
<gene>
    <name evidence="1" type="ORF">G6O67_007706</name>
</gene>
<dbReference type="Proteomes" id="UP000557566">
    <property type="component" value="Unassembled WGS sequence"/>
</dbReference>
<proteinExistence type="predicted"/>
<dbReference type="OrthoDB" id="4658148at2759"/>
<keyword evidence="2" id="KW-1185">Reference proteome</keyword>